<feature type="transmembrane region" description="Helical" evidence="2">
    <location>
        <begin position="62"/>
        <end position="82"/>
    </location>
</feature>
<keyword evidence="4" id="KW-1185">Reference proteome</keyword>
<proteinExistence type="predicted"/>
<keyword evidence="2" id="KW-1133">Transmembrane helix</keyword>
<sequence length="401" mass="44071">MVEVLNPSSIWGQLANLCFLLSALFGDLLLIRICLFLAYSWMLVLALVGYPSWPSVFNPDYVSIDGIVWAALNLIFHGLAMLQLMWDERPIKFAGEEQEQLWRYFNRRCGMGRLEMQQVLKRAQRAEYQAGEVILDSTACHTTLVLLVEGLATFTFKDEQGKLMKEATLKSGSTFDIGMLNIFGVYLAFEKGPEEQVTLTASTSCLVYTWGIDNLDYLATRCSPAMPAFWRSFALCQVGLEWHASVNQYKPPVNGRGQPEVAGVRDGTARSSDFTDPLEPWENPRPTLCSVLTWVPSQLAPFLPPGMRHTARPHAGAMARNRLMALGAANRSAASVLRRAPTMARSITRTLISAIHEQDGLFPADGEQMGRGSMAINNEAAAQAAGEASAASGTESAEAKV</sequence>
<dbReference type="InterPro" id="IPR014710">
    <property type="entry name" value="RmlC-like_jellyroll"/>
</dbReference>
<protein>
    <submittedName>
        <fullName evidence="3">Blood vessel epicardial substance isoform X1</fullName>
    </submittedName>
</protein>
<dbReference type="Gene3D" id="2.60.120.10">
    <property type="entry name" value="Jelly Rolls"/>
    <property type="match status" value="1"/>
</dbReference>
<comment type="caution">
    <text evidence="3">The sequence shown here is derived from an EMBL/GenBank/DDBJ whole genome shotgun (WGS) entry which is preliminary data.</text>
</comment>
<evidence type="ECO:0000256" key="1">
    <source>
        <dbReference type="SAM" id="MobiDB-lite"/>
    </source>
</evidence>
<feature type="region of interest" description="Disordered" evidence="1">
    <location>
        <begin position="251"/>
        <end position="279"/>
    </location>
</feature>
<accession>A0A2P6TLV6</accession>
<dbReference type="AlphaFoldDB" id="A0A2P6TLV6"/>
<dbReference type="SUPFAM" id="SSF51206">
    <property type="entry name" value="cAMP-binding domain-like"/>
    <property type="match status" value="1"/>
</dbReference>
<evidence type="ECO:0000256" key="2">
    <source>
        <dbReference type="SAM" id="Phobius"/>
    </source>
</evidence>
<name>A0A2P6TLV6_CHLSO</name>
<evidence type="ECO:0000313" key="4">
    <source>
        <dbReference type="Proteomes" id="UP000239899"/>
    </source>
</evidence>
<feature type="region of interest" description="Disordered" evidence="1">
    <location>
        <begin position="380"/>
        <end position="401"/>
    </location>
</feature>
<dbReference type="OrthoDB" id="507693at2759"/>
<gene>
    <name evidence="3" type="ORF">C2E21_6166</name>
</gene>
<keyword evidence="2" id="KW-0472">Membrane</keyword>
<keyword evidence="2" id="KW-0812">Transmembrane</keyword>
<feature type="transmembrane region" description="Helical" evidence="2">
    <location>
        <begin position="29"/>
        <end position="50"/>
    </location>
</feature>
<dbReference type="Proteomes" id="UP000239899">
    <property type="component" value="Unassembled WGS sequence"/>
</dbReference>
<dbReference type="InterPro" id="IPR018490">
    <property type="entry name" value="cNMP-bd_dom_sf"/>
</dbReference>
<organism evidence="3 4">
    <name type="scientific">Chlorella sorokiniana</name>
    <name type="common">Freshwater green alga</name>
    <dbReference type="NCBI Taxonomy" id="3076"/>
    <lineage>
        <taxon>Eukaryota</taxon>
        <taxon>Viridiplantae</taxon>
        <taxon>Chlorophyta</taxon>
        <taxon>core chlorophytes</taxon>
        <taxon>Trebouxiophyceae</taxon>
        <taxon>Chlorellales</taxon>
        <taxon>Chlorellaceae</taxon>
        <taxon>Chlorella clade</taxon>
        <taxon>Chlorella</taxon>
    </lineage>
</organism>
<evidence type="ECO:0000313" key="3">
    <source>
        <dbReference type="EMBL" id="PRW45226.1"/>
    </source>
</evidence>
<reference evidence="3 4" key="1">
    <citation type="journal article" date="2018" name="Plant J.">
        <title>Genome sequences of Chlorella sorokiniana UTEX 1602 and Micractinium conductrix SAG 241.80: implications to maltose excretion by a green alga.</title>
        <authorList>
            <person name="Arriola M.B."/>
            <person name="Velmurugan N."/>
            <person name="Zhang Y."/>
            <person name="Plunkett M.H."/>
            <person name="Hondzo H."/>
            <person name="Barney B.M."/>
        </authorList>
    </citation>
    <scope>NUCLEOTIDE SEQUENCE [LARGE SCALE GENOMIC DNA]</scope>
    <source>
        <strain evidence="4">UTEX 1602</strain>
    </source>
</reference>
<dbReference type="EMBL" id="LHPG02000012">
    <property type="protein sequence ID" value="PRW45226.1"/>
    <property type="molecule type" value="Genomic_DNA"/>
</dbReference>